<accession>A0A2S7YP17</accession>
<dbReference type="AlphaFoldDB" id="A0A2S7YP17"/>
<feature type="region of interest" description="Disordered" evidence="1">
    <location>
        <begin position="542"/>
        <end position="562"/>
    </location>
</feature>
<reference evidence="3 4" key="1">
    <citation type="submission" date="2016-07" db="EMBL/GenBank/DDBJ databases">
        <title>Comparative genomics of the entomopathogenic fungus Beauveria bassiana.</title>
        <authorList>
            <person name="Valero Jimenez C.A."/>
            <person name="Zwaan B.J."/>
            <person name="Van Kan J.A."/>
            <person name="Takken W."/>
            <person name="Debets A.J."/>
            <person name="Schoustra S.E."/>
            <person name="Koenraadt C.J."/>
        </authorList>
    </citation>
    <scope>NUCLEOTIDE SEQUENCE [LARGE SCALE GENOMIC DNA]</scope>
    <source>
        <strain evidence="3 4">ARSEF 8028</strain>
    </source>
</reference>
<dbReference type="InterPro" id="IPR011009">
    <property type="entry name" value="Kinase-like_dom_sf"/>
</dbReference>
<name>A0A2S7YP17_BEABA</name>
<dbReference type="EMBL" id="JRHA01000009">
    <property type="protein sequence ID" value="PQK17878.1"/>
    <property type="molecule type" value="Genomic_DNA"/>
</dbReference>
<dbReference type="OrthoDB" id="4062651at2759"/>
<sequence>MELNQDDLVQVALPTAAYYKPPPARTPESTDSAETCCWQTSLLNPKNRIDSLEFPCNPLWRIDGCIAFGTQFHAVPLFPDSTTSPPPLRVDVFIPKHTAISPALRRVLDLGAAFHARDARTTQQLGITRHIIRCLQHWTTTSSAGEAAHRYRQQHQQHQQQLPFGSRIVLHNVPVDVRDARISVAPTHHLERQMLSVQQLQDMWKDQDIPWFPPTIDIGELTYKSQPHDSVSIVQQQQDNGKETVVFKAITSHTKYLYHELRNLLRMTPHPNIIERPLALVTKKCGFGSKTAVVGFTLTYHRHGTIRDHLPFLNLHGKITHRDAAKWALQLVQAARHFRGTCDTYNSDLRLDNMLLSDSLDLVMVDFEQRGVWSEFAAPEINAIECIRALATTDENSLPFLPDSHRARYAALLTQMLPRWESLVDGEEYVWPAGRHGYNVAWQCLDNDDDDDDDDNDQGRERCEVYMLGRVLWCLFEAQSAPQRAAIWASYRCEPTVEFPAYVRTPPEMRRLIDCCTRGHQPTLSSVIVRSGGELVLREEEEVLDEGSSSSSSSTQTRSTPEAVRHRARLFWTQRVADSERWVRRYIECRKRKRASAAFPNRPTLAAVEEFIEDYISKL</sequence>
<dbReference type="Proteomes" id="UP000237441">
    <property type="component" value="Unassembled WGS sequence"/>
</dbReference>
<evidence type="ECO:0000313" key="4">
    <source>
        <dbReference type="Proteomes" id="UP000237441"/>
    </source>
</evidence>
<evidence type="ECO:0000259" key="2">
    <source>
        <dbReference type="PROSITE" id="PS50011"/>
    </source>
</evidence>
<evidence type="ECO:0000313" key="3">
    <source>
        <dbReference type="EMBL" id="PQK17878.1"/>
    </source>
</evidence>
<dbReference type="GO" id="GO:0004672">
    <property type="term" value="F:protein kinase activity"/>
    <property type="evidence" value="ECO:0007669"/>
    <property type="project" value="InterPro"/>
</dbReference>
<gene>
    <name evidence="3" type="ORF">BB8028_0009g00800</name>
</gene>
<protein>
    <recommendedName>
        <fullName evidence="2">Protein kinase domain-containing protein</fullName>
    </recommendedName>
</protein>
<feature type="compositionally biased region" description="Low complexity" evidence="1">
    <location>
        <begin position="546"/>
        <end position="560"/>
    </location>
</feature>
<evidence type="ECO:0000256" key="1">
    <source>
        <dbReference type="SAM" id="MobiDB-lite"/>
    </source>
</evidence>
<feature type="domain" description="Protein kinase" evidence="2">
    <location>
        <begin position="212"/>
        <end position="619"/>
    </location>
</feature>
<organism evidence="3 4">
    <name type="scientific">Beauveria bassiana</name>
    <name type="common">White muscardine disease fungus</name>
    <name type="synonym">Tritirachium shiotae</name>
    <dbReference type="NCBI Taxonomy" id="176275"/>
    <lineage>
        <taxon>Eukaryota</taxon>
        <taxon>Fungi</taxon>
        <taxon>Dikarya</taxon>
        <taxon>Ascomycota</taxon>
        <taxon>Pezizomycotina</taxon>
        <taxon>Sordariomycetes</taxon>
        <taxon>Hypocreomycetidae</taxon>
        <taxon>Hypocreales</taxon>
        <taxon>Cordycipitaceae</taxon>
        <taxon>Beauveria</taxon>
    </lineage>
</organism>
<dbReference type="InterPro" id="IPR000719">
    <property type="entry name" value="Prot_kinase_dom"/>
</dbReference>
<comment type="caution">
    <text evidence="3">The sequence shown here is derived from an EMBL/GenBank/DDBJ whole genome shotgun (WGS) entry which is preliminary data.</text>
</comment>
<dbReference type="SUPFAM" id="SSF56112">
    <property type="entry name" value="Protein kinase-like (PK-like)"/>
    <property type="match status" value="1"/>
</dbReference>
<dbReference type="Gene3D" id="1.10.510.10">
    <property type="entry name" value="Transferase(Phosphotransferase) domain 1"/>
    <property type="match status" value="1"/>
</dbReference>
<dbReference type="GO" id="GO:0005524">
    <property type="term" value="F:ATP binding"/>
    <property type="evidence" value="ECO:0007669"/>
    <property type="project" value="InterPro"/>
</dbReference>
<dbReference type="PROSITE" id="PS50011">
    <property type="entry name" value="PROTEIN_KINASE_DOM"/>
    <property type="match status" value="1"/>
</dbReference>
<proteinExistence type="predicted"/>